<organism evidence="4 5">
    <name type="scientific">Symbiodinium microadriaticum</name>
    <name type="common">Dinoflagellate</name>
    <name type="synonym">Zooxanthella microadriatica</name>
    <dbReference type="NCBI Taxonomy" id="2951"/>
    <lineage>
        <taxon>Eukaryota</taxon>
        <taxon>Sar</taxon>
        <taxon>Alveolata</taxon>
        <taxon>Dinophyceae</taxon>
        <taxon>Suessiales</taxon>
        <taxon>Symbiodiniaceae</taxon>
        <taxon>Symbiodinium</taxon>
    </lineage>
</organism>
<dbReference type="Gene3D" id="3.30.70.1230">
    <property type="entry name" value="Nucleotide cyclase"/>
    <property type="match status" value="1"/>
</dbReference>
<dbReference type="PANTHER" id="PTHR43336:SF3">
    <property type="entry name" value="GUANYLATE CYCLASE DOMAIN-CONTAINING PROTEIN"/>
    <property type="match status" value="1"/>
</dbReference>
<feature type="transmembrane region" description="Helical" evidence="2">
    <location>
        <begin position="526"/>
        <end position="548"/>
    </location>
</feature>
<feature type="region of interest" description="Disordered" evidence="1">
    <location>
        <begin position="1265"/>
        <end position="1290"/>
    </location>
</feature>
<feature type="compositionally biased region" description="Low complexity" evidence="1">
    <location>
        <begin position="418"/>
        <end position="433"/>
    </location>
</feature>
<dbReference type="GO" id="GO:0005216">
    <property type="term" value="F:monoatomic ion channel activity"/>
    <property type="evidence" value="ECO:0007669"/>
    <property type="project" value="InterPro"/>
</dbReference>
<dbReference type="CDD" id="cd07302">
    <property type="entry name" value="CHD"/>
    <property type="match status" value="1"/>
</dbReference>
<dbReference type="GO" id="GO:0016020">
    <property type="term" value="C:membrane"/>
    <property type="evidence" value="ECO:0007669"/>
    <property type="project" value="UniProtKB-SubCell"/>
</dbReference>
<dbReference type="SUPFAM" id="SSF55073">
    <property type="entry name" value="Nucleotide cyclase"/>
    <property type="match status" value="1"/>
</dbReference>
<feature type="region of interest" description="Disordered" evidence="1">
    <location>
        <begin position="412"/>
        <end position="433"/>
    </location>
</feature>
<dbReference type="InterPro" id="IPR001054">
    <property type="entry name" value="A/G_cyclase"/>
</dbReference>
<evidence type="ECO:0000259" key="3">
    <source>
        <dbReference type="PROSITE" id="PS50125"/>
    </source>
</evidence>
<sequence length="1397" mass="156670">MTPENERLVSVFLGSSAAAWPHKADVEALSNVKTFVYDLPAPFHTETLEALKMQAAAQGSDCDFGLTLCNSHWTRSFTHKHIYASEVVFLQKLLRAVPLTTDPSEADLFVVPWLVRSLAILEEEEGDAEGYWILSKLPAKAILLWHCLARSELFNRKMTATGTPTDETTPRELLKLLSRSRFCVVPPADTSSIGKRFYDAVLAECIPVVIAFPTKYGLGKSWWTFDGTPVEWSLPFAHQGLDYSKLAIEIPVEEVRQGNAVAYLAAISEAVAARRLAYLRAVRNHLIFDYSGDTIDAFSVAVRQLLSLLPIAREKGWIDGVNRQAWGVVECYFDFYHEVMPEATLDQQGVQVIVHGHARTFERICNGEDAHVMLRVRSRAALVSPSYHAGSLVNGSCKIMWVGRCRAMRRSLTGDTGSEGSDPPGRPSSDPLLGKESPFDQLDTWFGQAKPRRCTALTWFCGKLASSSILSVVTTVLTVYALIGDDMRLIFTTKKEDEVFNYITITTMVVFGVEVIINTLGKQGYLFGFFFFLDVLSTVTLVLDLTYVSDTLFGDSISAAQQLTDFDGAGPVVQGPVDQGSSQSADAARAARMSRVGTKAGRVVRLLRLVRLIRLIKFYQNRSKSSAKYAQDSEASPGMDWEEDDDDMQQESAVSKKLSEMTTRRVVMLVLIIMLSLPFFQPGMYNEDLPSSAQYGANVLFRRWRDDMTSYEPWANDTARAAYFASKGREVYVDDFFLFTYYHSPYTTQEAVPAEAVSSPLASFNRLFWVGAHPDNETLGQFFLPSFEGRGTAAGQAQAYDPNERWGGADWLYYQGNLSSDPVGLLYSPWDSAQSCINGYMRGVSLVADMPCPDVLRYNERTVIVPMTATAAEYEDLHFIFVFDRRTGTWLEAILNTAQTCFICFLLGFGAMTFSQDANRLVLTPIERMISKLDKIRNNPLEAMTIGDEEHHREQVRALKRGQQQGPADQDAEATRKKLCSRCCAAIWRCIRRRGSSPKPIPEPMETVVLEKTIIKIGSLLALGFGEAGAEIIGQNMRGGDSAALNAMIPGRRVEAIFGFCDIRNFTDATEVLQDQVMVFVNRIASVIHSCVNEFFGNPNKNIGEAFLLTWRLSGYPPAKQKKLADMSLISFIKIIAQINKSPLLAEYRNHPKLAKRLPNYRVRMGFGLHSGWAIEGAIGSEFKIDASYLSPNVNMAARLEAVTKQYGCLILMTDAIIKLMSEEVSEECRVIDHVRLFESKEPFKLYTYDLNDLALEVEHVAPPAPVQGTLSRDTHARENPREGHSHKKDKFRLRHEREKLKAERWSDEFMMHSVFSGDTDIITMRGKFTSEFFCRFNMAYLNYEAGEWGVAKDMLEVTRFLLATEDGPSAALLRYMKQYDWEAPGGWTGYRVLQEK</sequence>
<dbReference type="InterPro" id="IPR040911">
    <property type="entry name" value="Exostosin_GT47"/>
</dbReference>
<dbReference type="OrthoDB" id="60033at2759"/>
<dbReference type="Pfam" id="PF03016">
    <property type="entry name" value="Exostosin_GT47"/>
    <property type="match status" value="1"/>
</dbReference>
<dbReference type="PROSITE" id="PS50125">
    <property type="entry name" value="GUANYLATE_CYCLASE_2"/>
    <property type="match status" value="1"/>
</dbReference>
<feature type="region of interest" description="Disordered" evidence="1">
    <location>
        <begin position="629"/>
        <end position="656"/>
    </location>
</feature>
<feature type="domain" description="Guanylate cyclase" evidence="3">
    <location>
        <begin position="1057"/>
        <end position="1201"/>
    </location>
</feature>
<evidence type="ECO:0000256" key="1">
    <source>
        <dbReference type="SAM" id="MobiDB-lite"/>
    </source>
</evidence>
<accession>A0A1Q9EMQ8</accession>
<feature type="compositionally biased region" description="Acidic residues" evidence="1">
    <location>
        <begin position="640"/>
        <end position="649"/>
    </location>
</feature>
<feature type="compositionally biased region" description="Basic and acidic residues" evidence="1">
    <location>
        <begin position="1273"/>
        <end position="1284"/>
    </location>
</feature>
<comment type="caution">
    <text evidence="4">The sequence shown here is derived from an EMBL/GenBank/DDBJ whole genome shotgun (WGS) entry which is preliminary data.</text>
</comment>
<dbReference type="OMA" id="DFIVYHE"/>
<proteinExistence type="predicted"/>
<name>A0A1Q9EMQ8_SYMMI</name>
<dbReference type="Gene3D" id="1.10.287.70">
    <property type="match status" value="1"/>
</dbReference>
<reference evidence="4 5" key="1">
    <citation type="submission" date="2016-02" db="EMBL/GenBank/DDBJ databases">
        <title>Genome analysis of coral dinoflagellate symbionts highlights evolutionary adaptations to a symbiotic lifestyle.</title>
        <authorList>
            <person name="Aranda M."/>
            <person name="Li Y."/>
            <person name="Liew Y.J."/>
            <person name="Baumgarten S."/>
            <person name="Simakov O."/>
            <person name="Wilson M."/>
            <person name="Piel J."/>
            <person name="Ashoor H."/>
            <person name="Bougouffa S."/>
            <person name="Bajic V.B."/>
            <person name="Ryu T."/>
            <person name="Ravasi T."/>
            <person name="Bayer T."/>
            <person name="Micklem G."/>
            <person name="Kim H."/>
            <person name="Bhak J."/>
            <person name="Lajeunesse T.C."/>
            <person name="Voolstra C.R."/>
        </authorList>
    </citation>
    <scope>NUCLEOTIDE SEQUENCE [LARGE SCALE GENOMIC DNA]</scope>
    <source>
        <strain evidence="4 5">CCMP2467</strain>
    </source>
</reference>
<dbReference type="Pfam" id="PF00211">
    <property type="entry name" value="Guanylate_cyc"/>
    <property type="match status" value="1"/>
</dbReference>
<dbReference type="EMBL" id="LSRX01000111">
    <property type="protein sequence ID" value="OLQ08712.1"/>
    <property type="molecule type" value="Genomic_DNA"/>
</dbReference>
<keyword evidence="2" id="KW-0812">Transmembrane</keyword>
<protein>
    <submittedName>
        <fullName evidence="4">Adenylate cyclase</fullName>
    </submittedName>
</protein>
<dbReference type="Proteomes" id="UP000186817">
    <property type="component" value="Unassembled WGS sequence"/>
</dbReference>
<dbReference type="GO" id="GO:0035556">
    <property type="term" value="P:intracellular signal transduction"/>
    <property type="evidence" value="ECO:0007669"/>
    <property type="project" value="InterPro"/>
</dbReference>
<feature type="transmembrane region" description="Helical" evidence="2">
    <location>
        <begin position="666"/>
        <end position="685"/>
    </location>
</feature>
<feature type="transmembrane region" description="Helical" evidence="2">
    <location>
        <begin position="499"/>
        <end position="520"/>
    </location>
</feature>
<evidence type="ECO:0000313" key="4">
    <source>
        <dbReference type="EMBL" id="OLQ08712.1"/>
    </source>
</evidence>
<feature type="transmembrane region" description="Helical" evidence="2">
    <location>
        <begin position="464"/>
        <end position="483"/>
    </location>
</feature>
<evidence type="ECO:0000256" key="2">
    <source>
        <dbReference type="SAM" id="Phobius"/>
    </source>
</evidence>
<keyword evidence="2" id="KW-0472">Membrane</keyword>
<keyword evidence="2" id="KW-1133">Transmembrane helix</keyword>
<keyword evidence="5" id="KW-1185">Reference proteome</keyword>
<dbReference type="GO" id="GO:0009190">
    <property type="term" value="P:cyclic nucleotide biosynthetic process"/>
    <property type="evidence" value="ECO:0007669"/>
    <property type="project" value="InterPro"/>
</dbReference>
<dbReference type="PANTHER" id="PTHR43336">
    <property type="entry name" value="OXYGEN SENSOR HISTIDINE KINASE RESPONSE REGULATOR DEVS/DOSS"/>
    <property type="match status" value="1"/>
</dbReference>
<evidence type="ECO:0000313" key="5">
    <source>
        <dbReference type="Proteomes" id="UP000186817"/>
    </source>
</evidence>
<dbReference type="InterPro" id="IPR029787">
    <property type="entry name" value="Nucleotide_cyclase"/>
</dbReference>
<gene>
    <name evidence="4" type="primary">cya</name>
    <name evidence="4" type="ORF">AK812_SmicGene7722</name>
</gene>